<evidence type="ECO:0000256" key="4">
    <source>
        <dbReference type="ARBA" id="ARBA00023136"/>
    </source>
</evidence>
<sequence>MQAKMMLGRYVAADSWIHRLDPRAKLTAMVIYLIAVILAEQFAELAALTVFALLNMISSRISLYRYFRASRPLWLIMAFMFIFYLLFDSSGSALVQVGGLKITTGGVTYGAYAVWRMALLVTLTAILTFTTAPVELNLGLERVLMPIRFVGGSPQRWSMMIGISLRFIPTIFEEAEKVMKAQASRGADYADLSFTQKGKLVMTLMVPVIVSAFRRAEELVQAMEARGYVLNAPRTSLRQLKWKQADTLFMALFIAMLVLVLLW</sequence>
<name>A0A383RJG8_PAEAL</name>
<evidence type="ECO:0000256" key="2">
    <source>
        <dbReference type="ARBA" id="ARBA00022692"/>
    </source>
</evidence>
<feature type="transmembrane region" description="Helical" evidence="5">
    <location>
        <begin position="74"/>
        <end position="95"/>
    </location>
</feature>
<protein>
    <submittedName>
        <fullName evidence="6">Cobalt transport protein</fullName>
    </submittedName>
</protein>
<dbReference type="GO" id="GO:0005886">
    <property type="term" value="C:plasma membrane"/>
    <property type="evidence" value="ECO:0007669"/>
    <property type="project" value="TreeGrafter"/>
</dbReference>
<dbReference type="RefSeq" id="WP_138188512.1">
    <property type="nucleotide sequence ID" value="NZ_LS992241.1"/>
</dbReference>
<comment type="subcellular location">
    <subcellularLocation>
        <location evidence="1">Membrane</location>
        <topology evidence="1">Multi-pass membrane protein</topology>
    </subcellularLocation>
</comment>
<dbReference type="EMBL" id="LS992241">
    <property type="protein sequence ID" value="SYX86644.1"/>
    <property type="molecule type" value="Genomic_DNA"/>
</dbReference>
<dbReference type="Proteomes" id="UP000304148">
    <property type="component" value="Chromosome"/>
</dbReference>
<dbReference type="PANTHER" id="PTHR33514:SF13">
    <property type="entry name" value="PROTEIN ABCI12, CHLOROPLASTIC"/>
    <property type="match status" value="1"/>
</dbReference>
<dbReference type="CDD" id="cd16914">
    <property type="entry name" value="EcfT"/>
    <property type="match status" value="1"/>
</dbReference>
<keyword evidence="2 5" id="KW-0812">Transmembrane</keyword>
<feature type="transmembrane region" description="Helical" evidence="5">
    <location>
        <begin position="245"/>
        <end position="262"/>
    </location>
</feature>
<reference evidence="7" key="1">
    <citation type="submission" date="2018-08" db="EMBL/GenBank/DDBJ databases">
        <authorList>
            <person name="Chevrot R."/>
        </authorList>
    </citation>
    <scope>NUCLEOTIDE SEQUENCE [LARGE SCALE GENOMIC DNA]</scope>
</reference>
<feature type="transmembrane region" description="Helical" evidence="5">
    <location>
        <begin position="29"/>
        <end position="54"/>
    </location>
</feature>
<dbReference type="PANTHER" id="PTHR33514">
    <property type="entry name" value="PROTEIN ABCI12, CHLOROPLASTIC"/>
    <property type="match status" value="1"/>
</dbReference>
<evidence type="ECO:0000313" key="6">
    <source>
        <dbReference type="EMBL" id="SYX86644.1"/>
    </source>
</evidence>
<evidence type="ECO:0000256" key="5">
    <source>
        <dbReference type="SAM" id="Phobius"/>
    </source>
</evidence>
<evidence type="ECO:0000256" key="1">
    <source>
        <dbReference type="ARBA" id="ARBA00004141"/>
    </source>
</evidence>
<dbReference type="Pfam" id="PF02361">
    <property type="entry name" value="CbiQ"/>
    <property type="match status" value="1"/>
</dbReference>
<evidence type="ECO:0000256" key="3">
    <source>
        <dbReference type="ARBA" id="ARBA00022989"/>
    </source>
</evidence>
<feature type="transmembrane region" description="Helical" evidence="5">
    <location>
        <begin position="115"/>
        <end position="138"/>
    </location>
</feature>
<dbReference type="InterPro" id="IPR003339">
    <property type="entry name" value="ABC/ECF_trnsptr_transmembrane"/>
</dbReference>
<evidence type="ECO:0000313" key="7">
    <source>
        <dbReference type="Proteomes" id="UP000304148"/>
    </source>
</evidence>
<proteinExistence type="predicted"/>
<organism evidence="6 7">
    <name type="scientific">Paenibacillus alvei</name>
    <name type="common">Bacillus alvei</name>
    <dbReference type="NCBI Taxonomy" id="44250"/>
    <lineage>
        <taxon>Bacteria</taxon>
        <taxon>Bacillati</taxon>
        <taxon>Bacillota</taxon>
        <taxon>Bacilli</taxon>
        <taxon>Bacillales</taxon>
        <taxon>Paenibacillaceae</taxon>
        <taxon>Paenibacillus</taxon>
    </lineage>
</organism>
<gene>
    <name evidence="6" type="ORF">PBLR_15070</name>
</gene>
<keyword evidence="3 5" id="KW-1133">Transmembrane helix</keyword>
<accession>A0A383RJG8</accession>
<dbReference type="AlphaFoldDB" id="A0A383RJG8"/>
<keyword evidence="4 5" id="KW-0472">Membrane</keyword>